<protein>
    <submittedName>
        <fullName evidence="3">Predicted protein</fullName>
    </submittedName>
</protein>
<evidence type="ECO:0000313" key="3">
    <source>
        <dbReference type="EMBL" id="CBX93333.1"/>
    </source>
</evidence>
<dbReference type="InParanoid" id="E4ZNW4"/>
<dbReference type="OrthoDB" id="10493844at2759"/>
<accession>E4ZNW4</accession>
<dbReference type="GeneID" id="13282981"/>
<feature type="coiled-coil region" evidence="1">
    <location>
        <begin position="116"/>
        <end position="237"/>
    </location>
</feature>
<feature type="region of interest" description="Disordered" evidence="2">
    <location>
        <begin position="300"/>
        <end position="344"/>
    </location>
</feature>
<dbReference type="OMA" id="GSIHRAM"/>
<feature type="compositionally biased region" description="Basic and acidic residues" evidence="2">
    <location>
        <begin position="308"/>
        <end position="334"/>
    </location>
</feature>
<dbReference type="HOGENOM" id="CLU_769602_0_0_1"/>
<sequence>MAILGMFAKSQASAGASTSPSVKPPDSSVRSFEPVVDEVTAKIINLLAEDKRLTRRCEELEIQSQLNQDMFHKCSEALTQKQQECDQLQVLNTSHLPVVEENQNLHGSIATSPQIAAGYEADIRHLQEQLQSARAETEQHTKQIKVQASNFRTLHTTCTSLRRQLATQQKANEEFQEQVMSAQVKGKDSQGLDTDNTQHVQVLEQHIKTLTMRLVEANDQAEERKTVISKLEEEQQKNMALGSIHRAMHDSKIKEFEAEICTLHTRHTQEISLLRTTMEEERSELEANISKLQDQLHAITKSATSPPVRRDSKLDDEHSHLNDQQTDIERSSKDETEDGSVSSANVWGPGCGFFSVVVPG</sequence>
<keyword evidence="1" id="KW-0175">Coiled coil</keyword>
<dbReference type="EMBL" id="FP929105">
    <property type="protein sequence ID" value="CBX93333.1"/>
    <property type="molecule type" value="Genomic_DNA"/>
</dbReference>
<evidence type="ECO:0000313" key="4">
    <source>
        <dbReference type="Proteomes" id="UP000002668"/>
    </source>
</evidence>
<reference evidence="4" key="1">
    <citation type="journal article" date="2011" name="Nat. Commun.">
        <title>Effector diversification within compartments of the Leptosphaeria maculans genome affected by Repeat-Induced Point mutations.</title>
        <authorList>
            <person name="Rouxel T."/>
            <person name="Grandaubert J."/>
            <person name="Hane J.K."/>
            <person name="Hoede C."/>
            <person name="van de Wouw A.P."/>
            <person name="Couloux A."/>
            <person name="Dominguez V."/>
            <person name="Anthouard V."/>
            <person name="Bally P."/>
            <person name="Bourras S."/>
            <person name="Cozijnsen A.J."/>
            <person name="Ciuffetti L.M."/>
            <person name="Degrave A."/>
            <person name="Dilmaghani A."/>
            <person name="Duret L."/>
            <person name="Fudal I."/>
            <person name="Goodwin S.B."/>
            <person name="Gout L."/>
            <person name="Glaser N."/>
            <person name="Linglin J."/>
            <person name="Kema G.H.J."/>
            <person name="Lapalu N."/>
            <person name="Lawrence C.B."/>
            <person name="May K."/>
            <person name="Meyer M."/>
            <person name="Ollivier B."/>
            <person name="Poulain J."/>
            <person name="Schoch C.L."/>
            <person name="Simon A."/>
            <person name="Spatafora J.W."/>
            <person name="Stachowiak A."/>
            <person name="Turgeon B.G."/>
            <person name="Tyler B.M."/>
            <person name="Vincent D."/>
            <person name="Weissenbach J."/>
            <person name="Amselem J."/>
            <person name="Quesneville H."/>
            <person name="Oliver R.P."/>
            <person name="Wincker P."/>
            <person name="Balesdent M.-H."/>
            <person name="Howlett B.J."/>
        </authorList>
    </citation>
    <scope>NUCLEOTIDE SEQUENCE [LARGE SCALE GENOMIC DNA]</scope>
    <source>
        <strain evidence="4">JN3 / isolate v23.1.3 / race Av1-4-5-6-7-8</strain>
    </source>
</reference>
<dbReference type="AlphaFoldDB" id="E4ZNW4"/>
<keyword evidence="4" id="KW-1185">Reference proteome</keyword>
<evidence type="ECO:0000256" key="2">
    <source>
        <dbReference type="SAM" id="MobiDB-lite"/>
    </source>
</evidence>
<dbReference type="Proteomes" id="UP000002668">
    <property type="component" value="Genome"/>
</dbReference>
<dbReference type="VEuPathDB" id="FungiDB:LEMA_P042340.1"/>
<proteinExistence type="predicted"/>
<evidence type="ECO:0000256" key="1">
    <source>
        <dbReference type="SAM" id="Coils"/>
    </source>
</evidence>
<organism evidence="4">
    <name type="scientific">Leptosphaeria maculans (strain JN3 / isolate v23.1.3 / race Av1-4-5-6-7-8)</name>
    <name type="common">Blackleg fungus</name>
    <name type="synonym">Phoma lingam</name>
    <dbReference type="NCBI Taxonomy" id="985895"/>
    <lineage>
        <taxon>Eukaryota</taxon>
        <taxon>Fungi</taxon>
        <taxon>Dikarya</taxon>
        <taxon>Ascomycota</taxon>
        <taxon>Pezizomycotina</taxon>
        <taxon>Dothideomycetes</taxon>
        <taxon>Pleosporomycetidae</taxon>
        <taxon>Pleosporales</taxon>
        <taxon>Pleosporineae</taxon>
        <taxon>Leptosphaeriaceae</taxon>
        <taxon>Plenodomus</taxon>
        <taxon>Plenodomus lingam/Leptosphaeria maculans species complex</taxon>
    </lineage>
</organism>
<gene>
    <name evidence="3" type="ORF">LEMA_P042340.1</name>
</gene>
<name>E4ZNW4_LEPMJ</name>